<dbReference type="InterPro" id="IPR013022">
    <property type="entry name" value="Xyl_isomerase-like_TIM-brl"/>
</dbReference>
<sequence>MADHVRVGLSSYTYPWAIGLPGAPVTRPLDHDGLLDRTAGLGAAVLQVADNLPLHPLDRTRLLRLRDRARDLGVDLEVGTRGVEPELLARYLEIATLVGSPLLRTVVDRGGHEPTPAEAVATLRPLAPAFRRAGIVLALENHDRLSSRALAWVVEELGTDWVGVCLDTVNSLGALEGPDVVVGVLGPLAVNLHVKDFDVVRANASLGFDVRGRPVGGGRLDLDALLPRLTRPGPLTAVVELWTPRQATVEATVALERRWAEESVSHLRRRFDRTEPVAAQPTTSTRSAAR</sequence>
<dbReference type="InterPro" id="IPR036237">
    <property type="entry name" value="Xyl_isomerase-like_sf"/>
</dbReference>
<dbReference type="PANTHER" id="PTHR12110:SF52">
    <property type="entry name" value="XYLOSE ISOMERASE"/>
    <property type="match status" value="1"/>
</dbReference>
<dbReference type="SUPFAM" id="SSF51658">
    <property type="entry name" value="Xylose isomerase-like"/>
    <property type="match status" value="1"/>
</dbReference>
<evidence type="ECO:0000313" key="3">
    <source>
        <dbReference type="EMBL" id="CAA9287730.1"/>
    </source>
</evidence>
<reference evidence="3" key="1">
    <citation type="submission" date="2020-02" db="EMBL/GenBank/DDBJ databases">
        <authorList>
            <person name="Meier V. D."/>
        </authorList>
    </citation>
    <scope>NUCLEOTIDE SEQUENCE</scope>
    <source>
        <strain evidence="3">AVDCRST_MAG48</strain>
    </source>
</reference>
<gene>
    <name evidence="3" type="ORF">AVDCRST_MAG48-264</name>
</gene>
<dbReference type="EMBL" id="CADCTS010000040">
    <property type="protein sequence ID" value="CAA9287730.1"/>
    <property type="molecule type" value="Genomic_DNA"/>
</dbReference>
<feature type="domain" description="Xylose isomerase-like TIM barrel" evidence="2">
    <location>
        <begin position="87"/>
        <end position="268"/>
    </location>
</feature>
<evidence type="ECO:0000259" key="2">
    <source>
        <dbReference type="Pfam" id="PF01261"/>
    </source>
</evidence>
<dbReference type="Pfam" id="PF01261">
    <property type="entry name" value="AP_endonuc_2"/>
    <property type="match status" value="1"/>
</dbReference>
<organism evidence="3">
    <name type="scientific">uncultured Friedmanniella sp</name>
    <dbReference type="NCBI Taxonomy" id="335381"/>
    <lineage>
        <taxon>Bacteria</taxon>
        <taxon>Bacillati</taxon>
        <taxon>Actinomycetota</taxon>
        <taxon>Actinomycetes</taxon>
        <taxon>Propionibacteriales</taxon>
        <taxon>Nocardioidaceae</taxon>
        <taxon>Friedmanniella</taxon>
        <taxon>environmental samples</taxon>
    </lineage>
</organism>
<feature type="region of interest" description="Disordered" evidence="1">
    <location>
        <begin position="271"/>
        <end position="290"/>
    </location>
</feature>
<accession>A0A6J4JU94</accession>
<dbReference type="PANTHER" id="PTHR12110">
    <property type="entry name" value="HYDROXYPYRUVATE ISOMERASE"/>
    <property type="match status" value="1"/>
</dbReference>
<dbReference type="AlphaFoldDB" id="A0A6J4JU94"/>
<protein>
    <recommendedName>
        <fullName evidence="2">Xylose isomerase-like TIM barrel domain-containing protein</fullName>
    </recommendedName>
</protein>
<dbReference type="InterPro" id="IPR050312">
    <property type="entry name" value="IolE/XylAMocC-like"/>
</dbReference>
<evidence type="ECO:0000256" key="1">
    <source>
        <dbReference type="SAM" id="MobiDB-lite"/>
    </source>
</evidence>
<feature type="compositionally biased region" description="Polar residues" evidence="1">
    <location>
        <begin position="280"/>
        <end position="290"/>
    </location>
</feature>
<dbReference type="Gene3D" id="3.20.20.150">
    <property type="entry name" value="Divalent-metal-dependent TIM barrel enzymes"/>
    <property type="match status" value="1"/>
</dbReference>
<name>A0A6J4JU94_9ACTN</name>
<proteinExistence type="predicted"/>